<keyword evidence="3 6" id="KW-0812">Transmembrane</keyword>
<dbReference type="EMBL" id="LITT01000023">
    <property type="protein sequence ID" value="OAA86756.1"/>
    <property type="molecule type" value="Genomic_DNA"/>
</dbReference>
<dbReference type="Proteomes" id="UP000077407">
    <property type="component" value="Unassembled WGS sequence"/>
</dbReference>
<dbReference type="OrthoDB" id="9812980at2"/>
<reference evidence="8 9" key="1">
    <citation type="journal article" date="2015" name="Biotechnol. Bioeng.">
        <title>Genome sequence and phenotypic characterization of Caulobacter segnis.</title>
        <authorList>
            <person name="Patel S."/>
            <person name="Fletcher B."/>
            <person name="Scott D.C."/>
            <person name="Ely B."/>
        </authorList>
    </citation>
    <scope>NUCLEOTIDE SEQUENCE [LARGE SCALE GENOMIC DNA]</scope>
    <source>
        <strain evidence="8 9">ERI-2</strain>
    </source>
</reference>
<feature type="transmembrane region" description="Helical" evidence="6">
    <location>
        <begin position="194"/>
        <end position="212"/>
    </location>
</feature>
<proteinExistence type="inferred from homology"/>
<evidence type="ECO:0000256" key="3">
    <source>
        <dbReference type="ARBA" id="ARBA00022692"/>
    </source>
</evidence>
<dbReference type="PATRIC" id="fig|1538.10.peg.1747"/>
<keyword evidence="2 6" id="KW-1003">Cell membrane</keyword>
<comment type="caution">
    <text evidence="8">The sequence shown here is derived from an EMBL/GenBank/DDBJ whole genome shotgun (WGS) entry which is preliminary data.</text>
</comment>
<gene>
    <name evidence="8" type="primary">ydjZ_4</name>
    <name evidence="8" type="ORF">WY13_02150</name>
</gene>
<feature type="domain" description="VTT" evidence="7">
    <location>
        <begin position="68"/>
        <end position="183"/>
    </location>
</feature>
<feature type="transmembrane region" description="Helical" evidence="6">
    <location>
        <begin position="12"/>
        <end position="29"/>
    </location>
</feature>
<comment type="subcellular location">
    <subcellularLocation>
        <location evidence="1 6">Cell membrane</location>
        <topology evidence="1 6">Multi-pass membrane protein</topology>
    </subcellularLocation>
</comment>
<evidence type="ECO:0000313" key="9">
    <source>
        <dbReference type="Proteomes" id="UP000077407"/>
    </source>
</evidence>
<feature type="transmembrane region" description="Helical" evidence="6">
    <location>
        <begin position="164"/>
        <end position="182"/>
    </location>
</feature>
<evidence type="ECO:0000256" key="1">
    <source>
        <dbReference type="ARBA" id="ARBA00004651"/>
    </source>
</evidence>
<evidence type="ECO:0000259" key="7">
    <source>
        <dbReference type="Pfam" id="PF09335"/>
    </source>
</evidence>
<sequence length="222" mass="25308">MRNSKESIFKCLIVSFLIFTIVFILYKYKGSLYKISMDSIRSYIQSYGKFSDIIFILIYTIRPVVLILPASLMSIIAGSIFNLYMALFLSMIGCFGSATLAFFLSRFLGRSFVNKILKGKALTLNDNIEKYGFRIMTAMRLSFVFPYDPLSYAAGLTKIKYRDFIFGTLVGILPEMVTYSLIGGNLTKPFSFKFILPIIVLFIIACISIYMHKKKSKDTNNL</sequence>
<evidence type="ECO:0000256" key="6">
    <source>
        <dbReference type="RuleBase" id="RU366058"/>
    </source>
</evidence>
<name>A0A162L0F4_9CLOT</name>
<dbReference type="RefSeq" id="WP_063555597.1">
    <property type="nucleotide sequence ID" value="NZ_LITT01000023.1"/>
</dbReference>
<dbReference type="AlphaFoldDB" id="A0A162L0F4"/>
<dbReference type="InterPro" id="IPR015414">
    <property type="entry name" value="TMEM64"/>
</dbReference>
<evidence type="ECO:0000256" key="2">
    <source>
        <dbReference type="ARBA" id="ARBA00022475"/>
    </source>
</evidence>
<evidence type="ECO:0000256" key="5">
    <source>
        <dbReference type="ARBA" id="ARBA00023136"/>
    </source>
</evidence>
<evidence type="ECO:0000256" key="4">
    <source>
        <dbReference type="ARBA" id="ARBA00022989"/>
    </source>
</evidence>
<comment type="similarity">
    <text evidence="6">Belongs to the TVP38/TMEM64 family.</text>
</comment>
<dbReference type="InterPro" id="IPR032816">
    <property type="entry name" value="VTT_dom"/>
</dbReference>
<dbReference type="Pfam" id="PF09335">
    <property type="entry name" value="VTT_dom"/>
    <property type="match status" value="1"/>
</dbReference>
<dbReference type="PANTHER" id="PTHR12677:SF49">
    <property type="entry name" value="TVP38_TMEM64 FAMILY MEMBRANE PROTEIN"/>
    <property type="match status" value="1"/>
</dbReference>
<accession>A0A162L0F4</accession>
<dbReference type="GO" id="GO:0005886">
    <property type="term" value="C:plasma membrane"/>
    <property type="evidence" value="ECO:0007669"/>
    <property type="project" value="UniProtKB-SubCell"/>
</dbReference>
<protein>
    <recommendedName>
        <fullName evidence="6">TVP38/TMEM64 family membrane protein</fullName>
    </recommendedName>
</protein>
<keyword evidence="4 6" id="KW-1133">Transmembrane helix</keyword>
<keyword evidence="5 6" id="KW-0472">Membrane</keyword>
<organism evidence="8 9">
    <name type="scientific">Clostridium ljungdahlii</name>
    <dbReference type="NCBI Taxonomy" id="1538"/>
    <lineage>
        <taxon>Bacteria</taxon>
        <taxon>Bacillati</taxon>
        <taxon>Bacillota</taxon>
        <taxon>Clostridia</taxon>
        <taxon>Eubacteriales</taxon>
        <taxon>Clostridiaceae</taxon>
        <taxon>Clostridium</taxon>
    </lineage>
</organism>
<feature type="transmembrane region" description="Helical" evidence="6">
    <location>
        <begin position="50"/>
        <end position="77"/>
    </location>
</feature>
<dbReference type="PANTHER" id="PTHR12677">
    <property type="entry name" value="GOLGI APPARATUS MEMBRANE PROTEIN TVP38-RELATED"/>
    <property type="match status" value="1"/>
</dbReference>
<feature type="transmembrane region" description="Helical" evidence="6">
    <location>
        <begin position="83"/>
        <end position="108"/>
    </location>
</feature>
<evidence type="ECO:0000313" key="8">
    <source>
        <dbReference type="EMBL" id="OAA86756.1"/>
    </source>
</evidence>